<comment type="caution">
    <text evidence="1">The sequence shown here is derived from an EMBL/GenBank/DDBJ whole genome shotgun (WGS) entry which is preliminary data.</text>
</comment>
<accession>A0ACC0F3I3</accession>
<sequence>MRFVSGDALYALRKSLNALVDQLKDWNPNQVSPCTWSKVSCISNNVVSISLMSMGFSGILSPKIEVLKTLQTLYV</sequence>
<evidence type="ECO:0000313" key="2">
    <source>
        <dbReference type="Proteomes" id="UP001060215"/>
    </source>
</evidence>
<dbReference type="Proteomes" id="UP001060215">
    <property type="component" value="Chromosome 11"/>
</dbReference>
<dbReference type="EMBL" id="CM045768">
    <property type="protein sequence ID" value="KAI7982636.1"/>
    <property type="molecule type" value="Genomic_DNA"/>
</dbReference>
<evidence type="ECO:0000313" key="1">
    <source>
        <dbReference type="EMBL" id="KAI7982636.1"/>
    </source>
</evidence>
<gene>
    <name evidence="1" type="ORF">LOK49_LG15G00685</name>
</gene>
<keyword evidence="2" id="KW-1185">Reference proteome</keyword>
<reference evidence="1 2" key="1">
    <citation type="journal article" date="2022" name="Plant J.">
        <title>Chromosome-level genome of Camellia lanceoleosa provides a valuable resource for understanding genome evolution and self-incompatibility.</title>
        <authorList>
            <person name="Gong W."/>
            <person name="Xiao S."/>
            <person name="Wang L."/>
            <person name="Liao Z."/>
            <person name="Chang Y."/>
            <person name="Mo W."/>
            <person name="Hu G."/>
            <person name="Li W."/>
            <person name="Zhao G."/>
            <person name="Zhu H."/>
            <person name="Hu X."/>
            <person name="Ji K."/>
            <person name="Xiang X."/>
            <person name="Song Q."/>
            <person name="Yuan D."/>
            <person name="Jin S."/>
            <person name="Zhang L."/>
        </authorList>
    </citation>
    <scope>NUCLEOTIDE SEQUENCE [LARGE SCALE GENOMIC DNA]</scope>
    <source>
        <strain evidence="1">SQ_2022a</strain>
    </source>
</reference>
<proteinExistence type="predicted"/>
<protein>
    <submittedName>
        <fullName evidence="1">LRR receptor-like serine/threonine-protein kinase</fullName>
    </submittedName>
</protein>
<organism evidence="1 2">
    <name type="scientific">Camellia lanceoleosa</name>
    <dbReference type="NCBI Taxonomy" id="1840588"/>
    <lineage>
        <taxon>Eukaryota</taxon>
        <taxon>Viridiplantae</taxon>
        <taxon>Streptophyta</taxon>
        <taxon>Embryophyta</taxon>
        <taxon>Tracheophyta</taxon>
        <taxon>Spermatophyta</taxon>
        <taxon>Magnoliopsida</taxon>
        <taxon>eudicotyledons</taxon>
        <taxon>Gunneridae</taxon>
        <taxon>Pentapetalae</taxon>
        <taxon>asterids</taxon>
        <taxon>Ericales</taxon>
        <taxon>Theaceae</taxon>
        <taxon>Camellia</taxon>
    </lineage>
</organism>
<name>A0ACC0F3I3_9ERIC</name>